<evidence type="ECO:0000256" key="6">
    <source>
        <dbReference type="ARBA" id="ARBA00022737"/>
    </source>
</evidence>
<feature type="domain" description="4Fe-4S ferredoxin-type" evidence="12">
    <location>
        <begin position="18"/>
        <end position="47"/>
    </location>
</feature>
<evidence type="ECO:0000256" key="1">
    <source>
        <dbReference type="ARBA" id="ARBA00001966"/>
    </source>
</evidence>
<dbReference type="InterPro" id="IPR050572">
    <property type="entry name" value="Fe-S_Ferredoxin"/>
</dbReference>
<accession>A0A1M7YVU0</accession>
<evidence type="ECO:0000256" key="9">
    <source>
        <dbReference type="ARBA" id="ARBA00023014"/>
    </source>
</evidence>
<dbReference type="SUPFAM" id="SSF46548">
    <property type="entry name" value="alpha-helical ferredoxin"/>
    <property type="match status" value="1"/>
</dbReference>
<keyword evidence="4" id="KW-0004">4Fe-4S</keyword>
<keyword evidence="9" id="KW-0411">Iron-sulfur</keyword>
<dbReference type="EMBL" id="FRFG01000028">
    <property type="protein sequence ID" value="SHO56810.1"/>
    <property type="molecule type" value="Genomic_DNA"/>
</dbReference>
<gene>
    <name evidence="13" type="primary">fdxB</name>
    <name evidence="13" type="ORF">VQ7734_02579</name>
</gene>
<dbReference type="STRING" id="1117707.VQ7734_02579"/>
<keyword evidence="3" id="KW-0813">Transport</keyword>
<evidence type="ECO:0000256" key="3">
    <source>
        <dbReference type="ARBA" id="ARBA00022448"/>
    </source>
</evidence>
<reference evidence="14" key="1">
    <citation type="submission" date="2016-12" db="EMBL/GenBank/DDBJ databases">
        <authorList>
            <person name="Rodrigo-Torres L."/>
            <person name="Arahal R.D."/>
            <person name="Lucena T."/>
        </authorList>
    </citation>
    <scope>NUCLEOTIDE SEQUENCE [LARGE SCALE GENOMIC DNA]</scope>
</reference>
<dbReference type="PANTHER" id="PTHR43687:SF1">
    <property type="entry name" value="FERREDOXIN III"/>
    <property type="match status" value="1"/>
</dbReference>
<dbReference type="Proteomes" id="UP000184600">
    <property type="component" value="Unassembled WGS sequence"/>
</dbReference>
<keyword evidence="10" id="KW-0535">Nitrogen fixation</keyword>
<keyword evidence="6" id="KW-0677">Repeat</keyword>
<evidence type="ECO:0000256" key="11">
    <source>
        <dbReference type="ARBA" id="ARBA00030616"/>
    </source>
</evidence>
<dbReference type="RefSeq" id="WP_073583149.1">
    <property type="nucleotide sequence ID" value="NZ_AP024897.1"/>
</dbReference>
<proteinExistence type="predicted"/>
<evidence type="ECO:0000313" key="13">
    <source>
        <dbReference type="EMBL" id="SHO56810.1"/>
    </source>
</evidence>
<dbReference type="PANTHER" id="PTHR43687">
    <property type="entry name" value="ADENYLYLSULFATE REDUCTASE, BETA SUBUNIT"/>
    <property type="match status" value="1"/>
</dbReference>
<dbReference type="NCBIfam" id="TIGR02936">
    <property type="entry name" value="fdxN_nitrog"/>
    <property type="match status" value="1"/>
</dbReference>
<name>A0A1M7YVU0_9VIBR</name>
<keyword evidence="8" id="KW-0408">Iron</keyword>
<comment type="cofactor">
    <cofactor evidence="1">
        <name>[4Fe-4S] cluster</name>
        <dbReference type="ChEBI" id="CHEBI:49883"/>
    </cofactor>
</comment>
<feature type="domain" description="4Fe-4S ferredoxin-type" evidence="12">
    <location>
        <begin position="64"/>
        <end position="94"/>
    </location>
</feature>
<dbReference type="OrthoDB" id="9810688at2"/>
<evidence type="ECO:0000313" key="14">
    <source>
        <dbReference type="Proteomes" id="UP000184600"/>
    </source>
</evidence>
<dbReference type="Pfam" id="PF12838">
    <property type="entry name" value="Fer4_7"/>
    <property type="match status" value="1"/>
</dbReference>
<keyword evidence="7" id="KW-0249">Electron transport</keyword>
<dbReference type="InterPro" id="IPR014283">
    <property type="entry name" value="FdIII_4_nif"/>
</dbReference>
<keyword evidence="14" id="KW-1185">Reference proteome</keyword>
<keyword evidence="5" id="KW-0479">Metal-binding</keyword>
<protein>
    <recommendedName>
        <fullName evidence="11">Ferredoxin III</fullName>
    </recommendedName>
</protein>
<dbReference type="PROSITE" id="PS51379">
    <property type="entry name" value="4FE4S_FER_2"/>
    <property type="match status" value="2"/>
</dbReference>
<evidence type="ECO:0000256" key="5">
    <source>
        <dbReference type="ARBA" id="ARBA00022723"/>
    </source>
</evidence>
<evidence type="ECO:0000259" key="12">
    <source>
        <dbReference type="PROSITE" id="PS51379"/>
    </source>
</evidence>
<evidence type="ECO:0000256" key="2">
    <source>
        <dbReference type="ARBA" id="ARBA00003532"/>
    </source>
</evidence>
<comment type="function">
    <text evidence="2">Ferredoxins are iron-sulfur proteins that transfer electrons in a wide variety of metabolic reactions.</text>
</comment>
<sequence>MGNIKGLTRSGAEWEPQFIQEISQADCIGCGRCYKVCARDVFNLIEKEDIDEDDDYYDEDEVMMVMMVENAGDCIGCMACNKVCPKNCQSFAPAAA</sequence>
<dbReference type="InterPro" id="IPR017900">
    <property type="entry name" value="4Fe4S_Fe_S_CS"/>
</dbReference>
<evidence type="ECO:0000256" key="4">
    <source>
        <dbReference type="ARBA" id="ARBA00022485"/>
    </source>
</evidence>
<evidence type="ECO:0000256" key="8">
    <source>
        <dbReference type="ARBA" id="ARBA00023004"/>
    </source>
</evidence>
<evidence type="ECO:0000256" key="10">
    <source>
        <dbReference type="ARBA" id="ARBA00023231"/>
    </source>
</evidence>
<dbReference type="PROSITE" id="PS00198">
    <property type="entry name" value="4FE4S_FER_1"/>
    <property type="match status" value="1"/>
</dbReference>
<dbReference type="GO" id="GO:0051539">
    <property type="term" value="F:4 iron, 4 sulfur cluster binding"/>
    <property type="evidence" value="ECO:0007669"/>
    <property type="project" value="UniProtKB-KW"/>
</dbReference>
<evidence type="ECO:0000256" key="7">
    <source>
        <dbReference type="ARBA" id="ARBA00022982"/>
    </source>
</evidence>
<dbReference type="AlphaFoldDB" id="A0A1M7YVU0"/>
<dbReference type="GO" id="GO:0046872">
    <property type="term" value="F:metal ion binding"/>
    <property type="evidence" value="ECO:0007669"/>
    <property type="project" value="UniProtKB-KW"/>
</dbReference>
<dbReference type="InterPro" id="IPR017896">
    <property type="entry name" value="4Fe4S_Fe-S-bd"/>
</dbReference>
<organism evidence="13 14">
    <name type="scientific">Vibrio quintilis</name>
    <dbReference type="NCBI Taxonomy" id="1117707"/>
    <lineage>
        <taxon>Bacteria</taxon>
        <taxon>Pseudomonadati</taxon>
        <taxon>Pseudomonadota</taxon>
        <taxon>Gammaproteobacteria</taxon>
        <taxon>Vibrionales</taxon>
        <taxon>Vibrionaceae</taxon>
        <taxon>Vibrio</taxon>
    </lineage>
</organism>
<dbReference type="Gene3D" id="3.30.70.20">
    <property type="match status" value="1"/>
</dbReference>